<dbReference type="Proteomes" id="UP001281761">
    <property type="component" value="Unassembled WGS sequence"/>
</dbReference>
<dbReference type="EMBL" id="JARBJD010000048">
    <property type="protein sequence ID" value="KAK2957224.1"/>
    <property type="molecule type" value="Genomic_DNA"/>
</dbReference>
<evidence type="ECO:0000313" key="2">
    <source>
        <dbReference type="EMBL" id="KAK2957224.1"/>
    </source>
</evidence>
<proteinExistence type="predicted"/>
<feature type="chain" id="PRO_5045599686" evidence="1">
    <location>
        <begin position="16"/>
        <end position="195"/>
    </location>
</feature>
<name>A0ABQ9Y0H0_9EUKA</name>
<evidence type="ECO:0000256" key="1">
    <source>
        <dbReference type="SAM" id="SignalP"/>
    </source>
</evidence>
<reference evidence="2 3" key="1">
    <citation type="journal article" date="2022" name="bioRxiv">
        <title>Genomics of Preaxostyla Flagellates Illuminates Evolutionary Transitions and the Path Towards Mitochondrial Loss.</title>
        <authorList>
            <person name="Novak L.V.F."/>
            <person name="Treitli S.C."/>
            <person name="Pyrih J."/>
            <person name="Halakuc P."/>
            <person name="Pipaliya S.V."/>
            <person name="Vacek V."/>
            <person name="Brzon O."/>
            <person name="Soukal P."/>
            <person name="Eme L."/>
            <person name="Dacks J.B."/>
            <person name="Karnkowska A."/>
            <person name="Elias M."/>
            <person name="Hampl V."/>
        </authorList>
    </citation>
    <scope>NUCLEOTIDE SEQUENCE [LARGE SCALE GENOMIC DNA]</scope>
    <source>
        <strain evidence="2">NAU3</strain>
        <tissue evidence="2">Gut</tissue>
    </source>
</reference>
<gene>
    <name evidence="2" type="ORF">BLNAU_7818</name>
</gene>
<comment type="caution">
    <text evidence="2">The sequence shown here is derived from an EMBL/GenBank/DDBJ whole genome shotgun (WGS) entry which is preliminary data.</text>
</comment>
<protein>
    <submittedName>
        <fullName evidence="2">Uncharacterized protein</fullName>
    </submittedName>
</protein>
<accession>A0ABQ9Y0H0</accession>
<evidence type="ECO:0000313" key="3">
    <source>
        <dbReference type="Proteomes" id="UP001281761"/>
    </source>
</evidence>
<sequence>MPLAISFFINVLITAQIPEYNKTPLFDPQEQATLNKYKSQIFADMYQCPTHNQKALLDCAKVAFGKAFTPFENEWNSVELNSQTPISIEELRKEASDCVLNCAIRNDYSTFQKCLPRCERIMEGAAEVEKRKAISNLNAYQPSFMSAASSDPFASVAQEMSFLTPLSSKAKKNERMELAEKNARVLLNRRAHPPQ</sequence>
<organism evidence="2 3">
    <name type="scientific">Blattamonas nauphoetae</name>
    <dbReference type="NCBI Taxonomy" id="2049346"/>
    <lineage>
        <taxon>Eukaryota</taxon>
        <taxon>Metamonada</taxon>
        <taxon>Preaxostyla</taxon>
        <taxon>Oxymonadida</taxon>
        <taxon>Blattamonas</taxon>
    </lineage>
</organism>
<feature type="signal peptide" evidence="1">
    <location>
        <begin position="1"/>
        <end position="15"/>
    </location>
</feature>
<keyword evidence="1" id="KW-0732">Signal</keyword>
<keyword evidence="3" id="KW-1185">Reference proteome</keyword>